<dbReference type="EMBL" id="CP157199">
    <property type="protein sequence ID" value="XBG61788.1"/>
    <property type="molecule type" value="Genomic_DNA"/>
</dbReference>
<dbReference type="Pfam" id="PF18950">
    <property type="entry name" value="DUF5694"/>
    <property type="match status" value="1"/>
</dbReference>
<dbReference type="PROSITE" id="PS51257">
    <property type="entry name" value="PROKAR_LIPOPROTEIN"/>
    <property type="match status" value="1"/>
</dbReference>
<dbReference type="RefSeq" id="WP_347924572.1">
    <property type="nucleotide sequence ID" value="NZ_CP157199.1"/>
</dbReference>
<sequence>MKKSIFSLFTFLLIACNNSNDSIVEKKTHNSLKPASEFYSKERAQVLVVGTFHFNYPGLDKIKTEESDKIDVLKEPKKTEVTELVEYIKKFKPTKIAIEAHPGYNWNTKFKEYKSGKHREKRDERYQLAMRIANDVNIDTLYTVDATALSNDLWKQDSTYYKSLTNKIDRDLEDPYWEMAKQYFDYREKQMKKTKILDVIKNMNTREGHNTNFGLYLTGSFATGEGQGADNFSMWWYNRNARIFANIVNITESPNDRILVIFGNGHAAILRQFFEASPQYDFVELSSLEEN</sequence>
<evidence type="ECO:0000313" key="1">
    <source>
        <dbReference type="EMBL" id="XBG61788.1"/>
    </source>
</evidence>
<organism evidence="1">
    <name type="scientific">Pontimicrobium sp. SW4</name>
    <dbReference type="NCBI Taxonomy" id="3153519"/>
    <lineage>
        <taxon>Bacteria</taxon>
        <taxon>Pseudomonadati</taxon>
        <taxon>Bacteroidota</taxon>
        <taxon>Flavobacteriia</taxon>
        <taxon>Flavobacteriales</taxon>
        <taxon>Flavobacteriaceae</taxon>
        <taxon>Pontimicrobium</taxon>
    </lineage>
</organism>
<name>A0AAU7BUJ8_9FLAO</name>
<proteinExistence type="predicted"/>
<dbReference type="AlphaFoldDB" id="A0AAU7BUJ8"/>
<accession>A0AAU7BUJ8</accession>
<reference evidence="1" key="1">
    <citation type="submission" date="2024-05" db="EMBL/GenBank/DDBJ databases">
        <title>Pontimicrobium maritimus sp. nov., isolated form sea water.</title>
        <authorList>
            <person name="Muhammad N."/>
            <person name="Vuong T.Q."/>
            <person name="Han H.L."/>
            <person name="Kim S.-G."/>
        </authorList>
    </citation>
    <scope>NUCLEOTIDE SEQUENCE</scope>
    <source>
        <strain evidence="1">SW4</strain>
    </source>
</reference>
<gene>
    <name evidence="1" type="ORF">ABGB03_02535</name>
</gene>
<protein>
    <submittedName>
        <fullName evidence="1">DUF5694 domain-containing protein</fullName>
    </submittedName>
</protein>
<dbReference type="InterPro" id="IPR043749">
    <property type="entry name" value="DUF5694"/>
</dbReference>